<dbReference type="InterPro" id="IPR023366">
    <property type="entry name" value="ATP_synth_asu-like_sf"/>
</dbReference>
<dbReference type="Gene3D" id="2.40.50.100">
    <property type="match status" value="1"/>
</dbReference>
<sequence length="594" mass="66551">MNSPTQGRIVAVNGPLVTCEVEDGREVLQNEVAYVRIGDVRLKSEVIRIRGRQIDLQVFESTTGLRVGDSAEFSGELLAATLGPGMLGMIYDGLQNPLAELENDQQFFLRRGQYLPSLDQTKLWDFEPMVQAGTLVRAGQYLGKVTEGIFPHPIMTPLVLLGTWEVEEIKPAGKYTVNDTVAVLKSTDSQAQQKVNVTLKQEWPVKRPMRVYEERLLPDTQLLTQCRLIDIFFPLAEGGTACIPGPFGAGKTVLQQIISRYAETDIVIIVACGERAGEVVETIREFPLLEDPKTGKSLMDRTVIICNTSSMPVAAREASIYTGITLGEYYRQLGLKVLLLADSTSRWAQALRETSARMEEIPGEEAFPAYLESRIAAVYERAGKVRLFTGETGSLTLIGTVSPAGGNFEEPVTQNTLKVVGAFYGLSRTRSDQRRYPAIDPLISWSLYIDQMKESLNTRNEKWVDLVKKAHDTVFRGNEVRQMMLVVGEEGMGVDDLVVYLKSEIIDAVCLQQDSFDKVDQATSRERQISDFLLLMQMVDHPFVFESKEQAKAQMTHLQNLFFQMKYCPFEGDDYRRYRSEIESILNGKGVSHP</sequence>
<dbReference type="Pfam" id="PF00006">
    <property type="entry name" value="ATP-synt_ab"/>
    <property type="match status" value="1"/>
</dbReference>
<dbReference type="Pfam" id="PF02874">
    <property type="entry name" value="ATP-synt_ab_N"/>
    <property type="match status" value="1"/>
</dbReference>
<reference evidence="11" key="1">
    <citation type="submission" date="2019-03" db="EMBL/GenBank/DDBJ databases">
        <authorList>
            <person name="Hao L."/>
        </authorList>
    </citation>
    <scope>NUCLEOTIDE SEQUENCE</scope>
</reference>
<name>A0A485M4W4_9ZZZZ</name>
<evidence type="ECO:0000256" key="5">
    <source>
        <dbReference type="ARBA" id="ARBA00022967"/>
    </source>
</evidence>
<dbReference type="InterPro" id="IPR024034">
    <property type="entry name" value="ATPase_F1/V1_b/a_C"/>
</dbReference>
<proteinExistence type="inferred from homology"/>
<dbReference type="Gene3D" id="1.10.1140.10">
    <property type="entry name" value="Bovine Mitochondrial F1-atpase, Atp Synthase Beta Chain, Chain D, domain 3"/>
    <property type="match status" value="1"/>
</dbReference>
<dbReference type="GO" id="GO:0046034">
    <property type="term" value="P:ATP metabolic process"/>
    <property type="evidence" value="ECO:0007669"/>
    <property type="project" value="InterPro"/>
</dbReference>
<dbReference type="InterPro" id="IPR031686">
    <property type="entry name" value="ATP-synth_a_Xtn"/>
</dbReference>
<feature type="domain" description="ATPsynthase alpha/beta subunit barrel-sandwich" evidence="9">
    <location>
        <begin position="116"/>
        <end position="206"/>
    </location>
</feature>
<dbReference type="Pfam" id="PF16886">
    <property type="entry name" value="ATP-synt_ab_Xtn"/>
    <property type="match status" value="1"/>
</dbReference>
<dbReference type="InterPro" id="IPR004100">
    <property type="entry name" value="ATPase_F1/V1/A1_a/bsu_N"/>
</dbReference>
<keyword evidence="5" id="KW-1278">Translocase</keyword>
<dbReference type="Gene3D" id="3.40.50.300">
    <property type="entry name" value="P-loop containing nucleotide triphosphate hydrolases"/>
    <property type="match status" value="1"/>
</dbReference>
<evidence type="ECO:0000259" key="9">
    <source>
        <dbReference type="Pfam" id="PF16886"/>
    </source>
</evidence>
<comment type="similarity">
    <text evidence="1">Belongs to the ATPase alpha/beta chains family.</text>
</comment>
<dbReference type="SUPFAM" id="SSF52540">
    <property type="entry name" value="P-loop containing nucleoside triphosphate hydrolases"/>
    <property type="match status" value="1"/>
</dbReference>
<organism evidence="11">
    <name type="scientific">anaerobic digester metagenome</name>
    <dbReference type="NCBI Taxonomy" id="1263854"/>
    <lineage>
        <taxon>unclassified sequences</taxon>
        <taxon>metagenomes</taxon>
        <taxon>ecological metagenomes</taxon>
    </lineage>
</organism>
<dbReference type="InterPro" id="IPR022878">
    <property type="entry name" value="V-ATPase_asu"/>
</dbReference>
<keyword evidence="2" id="KW-0813">Transport</keyword>
<gene>
    <name evidence="11" type="primary">atpA</name>
    <name evidence="11" type="ORF">SCFA_840020</name>
</gene>
<dbReference type="Gene3D" id="2.40.30.20">
    <property type="match status" value="1"/>
</dbReference>
<evidence type="ECO:0000259" key="10">
    <source>
        <dbReference type="Pfam" id="PF22919"/>
    </source>
</evidence>
<feature type="domain" description="ATP synthase A/B type C-terminal" evidence="10">
    <location>
        <begin position="460"/>
        <end position="529"/>
    </location>
</feature>
<dbReference type="InterPro" id="IPR055190">
    <property type="entry name" value="ATP-synt_VA_C"/>
</dbReference>
<protein>
    <submittedName>
        <fullName evidence="11">V-type ATP synthase alpha chain</fullName>
    </submittedName>
</protein>
<keyword evidence="4" id="KW-0067">ATP-binding</keyword>
<dbReference type="NCBIfam" id="NF003220">
    <property type="entry name" value="PRK04192.1"/>
    <property type="match status" value="1"/>
</dbReference>
<dbReference type="CDD" id="cd01134">
    <property type="entry name" value="V_A-ATPase_A"/>
    <property type="match status" value="1"/>
</dbReference>
<feature type="domain" description="ATPase F1/V1/A1 complex alpha/beta subunit nucleotide-binding" evidence="7">
    <location>
        <begin position="227"/>
        <end position="446"/>
    </location>
</feature>
<dbReference type="GO" id="GO:0005524">
    <property type="term" value="F:ATP binding"/>
    <property type="evidence" value="ECO:0007669"/>
    <property type="project" value="UniProtKB-KW"/>
</dbReference>
<evidence type="ECO:0000256" key="4">
    <source>
        <dbReference type="ARBA" id="ARBA00022840"/>
    </source>
</evidence>
<dbReference type="Pfam" id="PF22919">
    <property type="entry name" value="ATP-synt_VA_C"/>
    <property type="match status" value="1"/>
</dbReference>
<evidence type="ECO:0000259" key="7">
    <source>
        <dbReference type="Pfam" id="PF00006"/>
    </source>
</evidence>
<dbReference type="EMBL" id="CAADRM010000152">
    <property type="protein sequence ID" value="VFU18512.1"/>
    <property type="molecule type" value="Genomic_DNA"/>
</dbReference>
<dbReference type="InterPro" id="IPR000194">
    <property type="entry name" value="ATPase_F1/V1/A1_a/bsu_nucl-bd"/>
</dbReference>
<evidence type="ECO:0000259" key="8">
    <source>
        <dbReference type="Pfam" id="PF02874"/>
    </source>
</evidence>
<dbReference type="InterPro" id="IPR020003">
    <property type="entry name" value="ATPase_a/bsu_AS"/>
</dbReference>
<dbReference type="CDD" id="cd01426">
    <property type="entry name" value="ATP-synt_F1_V1_A1_AB_FliI_N"/>
    <property type="match status" value="1"/>
</dbReference>
<evidence type="ECO:0000256" key="1">
    <source>
        <dbReference type="ARBA" id="ARBA00008936"/>
    </source>
</evidence>
<keyword evidence="3" id="KW-0547">Nucleotide-binding</keyword>
<dbReference type="GO" id="GO:0046961">
    <property type="term" value="F:proton-transporting ATPase activity, rotational mechanism"/>
    <property type="evidence" value="ECO:0007669"/>
    <property type="project" value="InterPro"/>
</dbReference>
<dbReference type="AlphaFoldDB" id="A0A485M4W4"/>
<evidence type="ECO:0000256" key="2">
    <source>
        <dbReference type="ARBA" id="ARBA00022448"/>
    </source>
</evidence>
<dbReference type="PANTHER" id="PTHR43607">
    <property type="entry name" value="V-TYPE PROTON ATPASE CATALYTIC SUBUNIT A"/>
    <property type="match status" value="1"/>
</dbReference>
<accession>A0A485M4W4</accession>
<evidence type="ECO:0000313" key="11">
    <source>
        <dbReference type="EMBL" id="VFU18512.1"/>
    </source>
</evidence>
<evidence type="ECO:0000256" key="3">
    <source>
        <dbReference type="ARBA" id="ARBA00022741"/>
    </source>
</evidence>
<evidence type="ECO:0000256" key="6">
    <source>
        <dbReference type="ARBA" id="ARBA00023065"/>
    </source>
</evidence>
<dbReference type="InterPro" id="IPR027417">
    <property type="entry name" value="P-loop_NTPase"/>
</dbReference>
<feature type="domain" description="ATPase F1/V1/A1 complex alpha/beta subunit N-terminal" evidence="8">
    <location>
        <begin position="9"/>
        <end position="75"/>
    </location>
</feature>
<keyword evidence="6" id="KW-0406">Ion transport</keyword>
<dbReference type="PROSITE" id="PS00152">
    <property type="entry name" value="ATPASE_ALPHA_BETA"/>
    <property type="match status" value="1"/>
</dbReference>
<dbReference type="PANTHER" id="PTHR43607:SF1">
    <property type="entry name" value="H(+)-TRANSPORTING TWO-SECTOR ATPASE"/>
    <property type="match status" value="1"/>
</dbReference>
<dbReference type="HAMAP" id="MF_00309">
    <property type="entry name" value="ATP_synth_A_arch"/>
    <property type="match status" value="1"/>
</dbReference>